<dbReference type="AlphaFoldDB" id="A0A8H3E432"/>
<dbReference type="Proteomes" id="UP000663827">
    <property type="component" value="Unassembled WGS sequence"/>
</dbReference>
<comment type="caution">
    <text evidence="1">The sequence shown here is derived from an EMBL/GenBank/DDBJ whole genome shotgun (WGS) entry which is preliminary data.</text>
</comment>
<dbReference type="EMBL" id="CAJNJQ010001522">
    <property type="protein sequence ID" value="CAE7141687.1"/>
    <property type="molecule type" value="Genomic_DNA"/>
</dbReference>
<name>A0A8H3E432_9AGAM</name>
<reference evidence="1" key="1">
    <citation type="submission" date="2021-01" db="EMBL/GenBank/DDBJ databases">
        <authorList>
            <person name="Kaushik A."/>
        </authorList>
    </citation>
    <scope>NUCLEOTIDE SEQUENCE</scope>
    <source>
        <strain evidence="1">AG5</strain>
    </source>
</reference>
<accession>A0A8H3E432</accession>
<protein>
    <recommendedName>
        <fullName evidence="3">F-box domain-containing protein</fullName>
    </recommendedName>
</protein>
<gene>
    <name evidence="1" type="ORF">RDB_LOCUS75697</name>
</gene>
<evidence type="ECO:0000313" key="1">
    <source>
        <dbReference type="EMBL" id="CAE7141687.1"/>
    </source>
</evidence>
<feature type="non-terminal residue" evidence="1">
    <location>
        <position position="1"/>
    </location>
</feature>
<evidence type="ECO:0000313" key="2">
    <source>
        <dbReference type="Proteomes" id="UP000663827"/>
    </source>
</evidence>
<proteinExistence type="predicted"/>
<dbReference type="SUPFAM" id="SSF52047">
    <property type="entry name" value="RNI-like"/>
    <property type="match status" value="1"/>
</dbReference>
<evidence type="ECO:0008006" key="3">
    <source>
        <dbReference type="Google" id="ProtNLM"/>
    </source>
</evidence>
<sequence>DKYWHNLAGANHQHEPPELHQQISPNVTKPRMQTSARRVMAIPELLDMVTHELDGKDLCMLMYVSKSFFNATGPLIWKRVPRLEVIMSLLDGVQAHRKVWDGGRLTITLPPKLDFGRYNIYAYWVQALHIDGANVNSLKIINLDSFARLLGGRSPLPNLRQLTASAFNRLNESLRDVINLFMSPLLVEIRVVLPQDRRRVRKRWGGRVPSSYDPEFLEKLKMRCPDIETIEFYLDRNYAPGHDWFTHCTPNDRIRTTLSSFTNLRSFSSSVHILEPAVIGVIGELPHLESLGIQGMPWPSSVLDPQLSIPETWFPVLKHLQLRRIPDKDIQTLWRQSPIVRKLVSLVIQADVESSYTRNWVSPFLKALPGLSPCLEDVIFSVHVAGWSQSVEIPRYHWDIFKGETLATAVVAYQNAVSEGRIA</sequence>
<organism evidence="1 2">
    <name type="scientific">Rhizoctonia solani</name>
    <dbReference type="NCBI Taxonomy" id="456999"/>
    <lineage>
        <taxon>Eukaryota</taxon>
        <taxon>Fungi</taxon>
        <taxon>Dikarya</taxon>
        <taxon>Basidiomycota</taxon>
        <taxon>Agaricomycotina</taxon>
        <taxon>Agaricomycetes</taxon>
        <taxon>Cantharellales</taxon>
        <taxon>Ceratobasidiaceae</taxon>
        <taxon>Rhizoctonia</taxon>
    </lineage>
</organism>